<dbReference type="InterPro" id="IPR027417">
    <property type="entry name" value="P-loop_NTPase"/>
</dbReference>
<name>A0ABW3GSS6_9FLAO</name>
<dbReference type="SUPFAM" id="SSF52200">
    <property type="entry name" value="Toll/Interleukin receptor TIR domain"/>
    <property type="match status" value="1"/>
</dbReference>
<dbReference type="Gene3D" id="3.40.50.300">
    <property type="entry name" value="P-loop containing nucleotide triphosphate hydrolases"/>
    <property type="match status" value="1"/>
</dbReference>
<proteinExistence type="predicted"/>
<comment type="caution">
    <text evidence="3">The sequence shown here is derived from an EMBL/GenBank/DDBJ whole genome shotgun (WGS) entry which is preliminary data.</text>
</comment>
<dbReference type="InterPro" id="IPR035897">
    <property type="entry name" value="Toll_tir_struct_dom_sf"/>
</dbReference>
<dbReference type="SUPFAM" id="SSF52540">
    <property type="entry name" value="P-loop containing nucleoside triphosphate hydrolases"/>
    <property type="match status" value="1"/>
</dbReference>
<dbReference type="PROSITE" id="PS50104">
    <property type="entry name" value="TIR"/>
    <property type="match status" value="1"/>
</dbReference>
<evidence type="ECO:0000313" key="4">
    <source>
        <dbReference type="Proteomes" id="UP001597049"/>
    </source>
</evidence>
<sequence length="853" mass="99325">MNKLFISYSHKDENLIEDFITHVAPLKNNGIVSEWYDRKIETGEEFQNDIDNNLENAEIICLMISSNFLASNACLEEKDVALRLRETKGIRVIPIILSPCAWTIHKELSELLAVPTDGKAVTSFSDKNEGWLDAINWIMKVCHSVNTIKSLKLKDPFNKFLNGADILTKSHRNKEILNLEDIFVYPRLKCYDEEEVSHKYDSKNLNSEILIYEKLIIAGENQAGKTTLCKVLFQIYRELNFVPVFLDDENKYLGNPQNKLEKAFLEQYDFETFEDIDIKRVVPIVDNFHIAKYQEKYIEQYESFRYQVLIVDDIFGLNIKNQALIAEYSKFKIREFTSLERNELIRKWIEVKEESQIQINPNHLQQSIDDKTEKIENSLGIIFGKGIMPSYPFFILSILAAQDTQKPLDSEITSQGHCYQALIYLYLRREGVANEQIDIYTNFLTELSYWIFDKNNGVNLDRDDFEEFTDYYESHFNLPIPLSELVAKLSNVNICKFDSFNQYGYCYSYIYYFFVAKYISEHESEQKEAITNILSNLHKDENAYITVFIAHHTKSDNLLDELLINAEILFERYEPATLETDELSFFDKHEDKIIKAILPSYQHDPEAERKKLLIEKSEIEDSKNDTPNSTPLDNDEISSELLRDLRLSIKTVEVMGLIIKNRSGSLSLNRLEYIFEQGLKVHLRILTSFIEIIKDEGTEQTIVNLLKERINQIIEENEDGKDLSVDKLEKLVKGIYWNVNFGVLHGFITKAIHALGSINLLKIAENVSTKEMTPAAFIVNHGIKMWYDKNIKLNEIADRTSDKNFSKTAVRLLKFKVVEHCKMHKIDFKKLKEIEDKFHLPATKMLAERAKNK</sequence>
<dbReference type="EMBL" id="JBHTIV010000021">
    <property type="protein sequence ID" value="MFD0933304.1"/>
    <property type="molecule type" value="Genomic_DNA"/>
</dbReference>
<feature type="domain" description="TIR" evidence="2">
    <location>
        <begin position="1"/>
        <end position="132"/>
    </location>
</feature>
<dbReference type="SMART" id="SM00255">
    <property type="entry name" value="TIR"/>
    <property type="match status" value="1"/>
</dbReference>
<organism evidence="3 4">
    <name type="scientific">Psychroflexus salinarum</name>
    <dbReference type="NCBI Taxonomy" id="546024"/>
    <lineage>
        <taxon>Bacteria</taxon>
        <taxon>Pseudomonadati</taxon>
        <taxon>Bacteroidota</taxon>
        <taxon>Flavobacteriia</taxon>
        <taxon>Flavobacteriales</taxon>
        <taxon>Flavobacteriaceae</taxon>
        <taxon>Psychroflexus</taxon>
    </lineage>
</organism>
<accession>A0ABW3GSS6</accession>
<evidence type="ECO:0000313" key="3">
    <source>
        <dbReference type="EMBL" id="MFD0933304.1"/>
    </source>
</evidence>
<protein>
    <submittedName>
        <fullName evidence="3">TIR domain-containing protein</fullName>
    </submittedName>
</protein>
<reference evidence="4" key="1">
    <citation type="journal article" date="2019" name="Int. J. Syst. Evol. Microbiol.">
        <title>The Global Catalogue of Microorganisms (GCM) 10K type strain sequencing project: providing services to taxonomists for standard genome sequencing and annotation.</title>
        <authorList>
            <consortium name="The Broad Institute Genomics Platform"/>
            <consortium name="The Broad Institute Genome Sequencing Center for Infectious Disease"/>
            <person name="Wu L."/>
            <person name="Ma J."/>
        </authorList>
    </citation>
    <scope>NUCLEOTIDE SEQUENCE [LARGE SCALE GENOMIC DNA]</scope>
    <source>
        <strain evidence="4">CCUG 56752</strain>
    </source>
</reference>
<feature type="region of interest" description="Disordered" evidence="1">
    <location>
        <begin position="616"/>
        <end position="635"/>
    </location>
</feature>
<gene>
    <name evidence="3" type="ORF">ACFQ0R_11910</name>
</gene>
<evidence type="ECO:0000259" key="2">
    <source>
        <dbReference type="PROSITE" id="PS50104"/>
    </source>
</evidence>
<dbReference type="InterPro" id="IPR000157">
    <property type="entry name" value="TIR_dom"/>
</dbReference>
<keyword evidence="4" id="KW-1185">Reference proteome</keyword>
<evidence type="ECO:0000256" key="1">
    <source>
        <dbReference type="SAM" id="MobiDB-lite"/>
    </source>
</evidence>
<dbReference type="RefSeq" id="WP_379658607.1">
    <property type="nucleotide sequence ID" value="NZ_JBHTIV010000021.1"/>
</dbReference>
<dbReference type="Pfam" id="PF13676">
    <property type="entry name" value="TIR_2"/>
    <property type="match status" value="1"/>
</dbReference>
<dbReference type="Gene3D" id="3.40.50.10140">
    <property type="entry name" value="Toll/interleukin-1 receptor homology (TIR) domain"/>
    <property type="match status" value="1"/>
</dbReference>
<dbReference type="Proteomes" id="UP001597049">
    <property type="component" value="Unassembled WGS sequence"/>
</dbReference>